<protein>
    <submittedName>
        <fullName evidence="1">Uncharacterized protein</fullName>
    </submittedName>
</protein>
<evidence type="ECO:0000313" key="2">
    <source>
        <dbReference type="Proteomes" id="UP000262882"/>
    </source>
</evidence>
<dbReference type="Proteomes" id="UP000262882">
    <property type="component" value="Unassembled WGS sequence"/>
</dbReference>
<name>A0A372G7Z7_9ACTN</name>
<dbReference type="RefSeq" id="WP_117404344.1">
    <property type="nucleotide sequence ID" value="NZ_QVNQ01000013.1"/>
</dbReference>
<reference evidence="1 2" key="1">
    <citation type="submission" date="2018-08" db="EMBL/GenBank/DDBJ databases">
        <title>Actinomadura spongicola sp. nov., isolated from marine sponge Leucetta chagosensis.</title>
        <authorList>
            <person name="Li L."/>
            <person name="Lin H.W."/>
        </authorList>
    </citation>
    <scope>NUCLEOTIDE SEQUENCE [LARGE SCALE GENOMIC DNA]</scope>
    <source>
        <strain evidence="1 2">LHW52907</strain>
    </source>
</reference>
<dbReference type="AlphaFoldDB" id="A0A372G7Z7"/>
<gene>
    <name evidence="1" type="ORF">D0T12_31655</name>
</gene>
<accession>A0A372G7Z7</accession>
<organism evidence="1 2">
    <name type="scientific">Actinomadura spongiicola</name>
    <dbReference type="NCBI Taxonomy" id="2303421"/>
    <lineage>
        <taxon>Bacteria</taxon>
        <taxon>Bacillati</taxon>
        <taxon>Actinomycetota</taxon>
        <taxon>Actinomycetes</taxon>
        <taxon>Streptosporangiales</taxon>
        <taxon>Thermomonosporaceae</taxon>
        <taxon>Actinomadura</taxon>
    </lineage>
</organism>
<comment type="caution">
    <text evidence="1">The sequence shown here is derived from an EMBL/GenBank/DDBJ whole genome shotgun (WGS) entry which is preliminary data.</text>
</comment>
<evidence type="ECO:0000313" key="1">
    <source>
        <dbReference type="EMBL" id="RFS81506.1"/>
    </source>
</evidence>
<sequence>MSAPRVGKDRSPWRVYTRNPATGVLVHDGLIYRGERCAQREARKINRVLGLPAEARPVD</sequence>
<dbReference type="EMBL" id="QVNQ01000013">
    <property type="protein sequence ID" value="RFS81506.1"/>
    <property type="molecule type" value="Genomic_DNA"/>
</dbReference>
<dbReference type="OrthoDB" id="3481748at2"/>
<keyword evidence="2" id="KW-1185">Reference proteome</keyword>
<proteinExistence type="predicted"/>